<evidence type="ECO:0000313" key="2">
    <source>
        <dbReference type="EMBL" id="OKO97692.1"/>
    </source>
</evidence>
<sequence length="255" mass="29113">MLDNLRRAGESSSVLPPGWEVYGLALSSWIEDYRVYRAIWVLQVYSDLHRATASEPVEPNNSQELSWGGWSWDESEVLDIPLYAPLGDIRQTVREEVETVDQILQDLVTSTKVHPPPLDLHLPFFPSLEMKEGVTHPLWPALPMPTIHGVDSWKRSKSSTCTAGIQRQVFQAIKRNSTLFESDPRELQDRVHIQDPVPLQKLGIFLWDMWDVWRLTAMGYCNTLTRTNIKAPDGSSMSPFQRESRTRRPKSGGFG</sequence>
<reference evidence="2 3" key="1">
    <citation type="submission" date="2016-10" db="EMBL/GenBank/DDBJ databases">
        <title>Genome sequence of the ascomycete fungus Penicillium subrubescens.</title>
        <authorList>
            <person name="De Vries R.P."/>
            <person name="Peng M."/>
            <person name="Dilokpimol A."/>
            <person name="Hilden K."/>
            <person name="Makela M.R."/>
            <person name="Grigoriev I."/>
            <person name="Riley R."/>
            <person name="Granchi Z."/>
        </authorList>
    </citation>
    <scope>NUCLEOTIDE SEQUENCE [LARGE SCALE GENOMIC DNA]</scope>
    <source>
        <strain evidence="2 3">CBS 132785</strain>
    </source>
</reference>
<protein>
    <submittedName>
        <fullName evidence="2">Uncharacterized protein</fullName>
    </submittedName>
</protein>
<gene>
    <name evidence="2" type="ORF">PENSUB_9983</name>
</gene>
<proteinExistence type="predicted"/>
<keyword evidence="3" id="KW-1185">Reference proteome</keyword>
<dbReference type="EMBL" id="MNBE01000688">
    <property type="protein sequence ID" value="OKO97692.1"/>
    <property type="molecule type" value="Genomic_DNA"/>
</dbReference>
<organism evidence="2 3">
    <name type="scientific">Penicillium subrubescens</name>
    <dbReference type="NCBI Taxonomy" id="1316194"/>
    <lineage>
        <taxon>Eukaryota</taxon>
        <taxon>Fungi</taxon>
        <taxon>Dikarya</taxon>
        <taxon>Ascomycota</taxon>
        <taxon>Pezizomycotina</taxon>
        <taxon>Eurotiomycetes</taxon>
        <taxon>Eurotiomycetidae</taxon>
        <taxon>Eurotiales</taxon>
        <taxon>Aspergillaceae</taxon>
        <taxon>Penicillium</taxon>
    </lineage>
</organism>
<feature type="compositionally biased region" description="Basic residues" evidence="1">
    <location>
        <begin position="245"/>
        <end position="255"/>
    </location>
</feature>
<evidence type="ECO:0000256" key="1">
    <source>
        <dbReference type="SAM" id="MobiDB-lite"/>
    </source>
</evidence>
<evidence type="ECO:0000313" key="3">
    <source>
        <dbReference type="Proteomes" id="UP000186955"/>
    </source>
</evidence>
<feature type="region of interest" description="Disordered" evidence="1">
    <location>
        <begin position="231"/>
        <end position="255"/>
    </location>
</feature>
<dbReference type="AlphaFoldDB" id="A0A1Q5TBU0"/>
<accession>A0A1Q5TBU0</accession>
<dbReference type="Proteomes" id="UP000186955">
    <property type="component" value="Unassembled WGS sequence"/>
</dbReference>
<comment type="caution">
    <text evidence="2">The sequence shown here is derived from an EMBL/GenBank/DDBJ whole genome shotgun (WGS) entry which is preliminary data.</text>
</comment>
<name>A0A1Q5TBU0_9EURO</name>